<sequence>MTDLESTRITAVTKNSILDCRSVTAKTITWTLASKSCLPTGAYCENNRIQIVIVIATLVVVQYASAKGSGGGGGYGGGMGGGSGYGGMGGGFGGGHGGMGGGFGGGYGGMGGGFGDAQMNQPRPYNMGYNAEGEGATSFRSEQGDEHGNMVGAYGYMDAQGLYRKVQYTAGSDGFHATVQTNEPGTDGKENPADVIMVVEQPPAGIQEKYTRSSGSGYGGHGGQGGYGGMNGGSSKNGMGGLGGSYGGMGG</sequence>
<dbReference type="Pfam" id="PF00379">
    <property type="entry name" value="Chitin_bind_4"/>
    <property type="match status" value="1"/>
</dbReference>
<evidence type="ECO:0000256" key="1">
    <source>
        <dbReference type="PROSITE-ProRule" id="PRU00497"/>
    </source>
</evidence>
<dbReference type="EMBL" id="BMAW01062544">
    <property type="protein sequence ID" value="GFT36301.1"/>
    <property type="molecule type" value="Genomic_DNA"/>
</dbReference>
<organism evidence="2 3">
    <name type="scientific">Nephila pilipes</name>
    <name type="common">Giant wood spider</name>
    <name type="synonym">Nephila maculata</name>
    <dbReference type="NCBI Taxonomy" id="299642"/>
    <lineage>
        <taxon>Eukaryota</taxon>
        <taxon>Metazoa</taxon>
        <taxon>Ecdysozoa</taxon>
        <taxon>Arthropoda</taxon>
        <taxon>Chelicerata</taxon>
        <taxon>Arachnida</taxon>
        <taxon>Araneae</taxon>
        <taxon>Araneomorphae</taxon>
        <taxon>Entelegynae</taxon>
        <taxon>Araneoidea</taxon>
        <taxon>Nephilidae</taxon>
        <taxon>Nephila</taxon>
    </lineage>
</organism>
<dbReference type="OrthoDB" id="6436709at2759"/>
<evidence type="ECO:0000313" key="3">
    <source>
        <dbReference type="Proteomes" id="UP000887013"/>
    </source>
</evidence>
<dbReference type="GO" id="GO:0008010">
    <property type="term" value="F:structural constituent of chitin-based larval cuticle"/>
    <property type="evidence" value="ECO:0007669"/>
    <property type="project" value="TreeGrafter"/>
</dbReference>
<reference evidence="2" key="1">
    <citation type="submission" date="2020-08" db="EMBL/GenBank/DDBJ databases">
        <title>Multicomponent nature underlies the extraordinary mechanical properties of spider dragline silk.</title>
        <authorList>
            <person name="Kono N."/>
            <person name="Nakamura H."/>
            <person name="Mori M."/>
            <person name="Yoshida Y."/>
            <person name="Ohtoshi R."/>
            <person name="Malay A.D."/>
            <person name="Moran D.A.P."/>
            <person name="Tomita M."/>
            <person name="Numata K."/>
            <person name="Arakawa K."/>
        </authorList>
    </citation>
    <scope>NUCLEOTIDE SEQUENCE</scope>
</reference>
<comment type="caution">
    <text evidence="2">The sequence shown here is derived from an EMBL/GenBank/DDBJ whole genome shotgun (WGS) entry which is preliminary data.</text>
</comment>
<dbReference type="InterPro" id="IPR050468">
    <property type="entry name" value="Cuticle_Struct_Prot"/>
</dbReference>
<feature type="non-terminal residue" evidence="2">
    <location>
        <position position="1"/>
    </location>
</feature>
<dbReference type="AlphaFoldDB" id="A0A8X6NXL0"/>
<dbReference type="PANTHER" id="PTHR10380">
    <property type="entry name" value="CUTICLE PROTEIN"/>
    <property type="match status" value="1"/>
</dbReference>
<dbReference type="GO" id="GO:0062129">
    <property type="term" value="C:chitin-based extracellular matrix"/>
    <property type="evidence" value="ECO:0007669"/>
    <property type="project" value="TreeGrafter"/>
</dbReference>
<accession>A0A8X6NXL0</accession>
<name>A0A8X6NXL0_NEPPI</name>
<dbReference type="InterPro" id="IPR000618">
    <property type="entry name" value="Insect_cuticle"/>
</dbReference>
<proteinExistence type="predicted"/>
<keyword evidence="1" id="KW-0193">Cuticle</keyword>
<evidence type="ECO:0000313" key="2">
    <source>
        <dbReference type="EMBL" id="GFT36301.1"/>
    </source>
</evidence>
<protein>
    <submittedName>
        <fullName evidence="2">Cuticle protein 10.9</fullName>
    </submittedName>
</protein>
<gene>
    <name evidence="2" type="primary">NCL1_25020</name>
    <name evidence="2" type="ORF">NPIL_285171</name>
</gene>
<dbReference type="Proteomes" id="UP000887013">
    <property type="component" value="Unassembled WGS sequence"/>
</dbReference>
<keyword evidence="3" id="KW-1185">Reference proteome</keyword>
<dbReference type="PROSITE" id="PS51155">
    <property type="entry name" value="CHIT_BIND_RR_2"/>
    <property type="match status" value="1"/>
</dbReference>